<dbReference type="InterPro" id="IPR042099">
    <property type="entry name" value="ANL_N_sf"/>
</dbReference>
<dbReference type="Proteomes" id="UP000259570">
    <property type="component" value="Unassembled WGS sequence"/>
</dbReference>
<dbReference type="InterPro" id="IPR020845">
    <property type="entry name" value="AMP-binding_CS"/>
</dbReference>
<protein>
    <submittedName>
        <fullName evidence="2">Long-chain acyl-CoA synthetase</fullName>
    </submittedName>
</protein>
<dbReference type="OrthoDB" id="9803968at2"/>
<evidence type="ECO:0000313" key="3">
    <source>
        <dbReference type="Proteomes" id="UP000259570"/>
    </source>
</evidence>
<feature type="domain" description="AMP-dependent synthetase/ligase" evidence="1">
    <location>
        <begin position="28"/>
        <end position="333"/>
    </location>
</feature>
<dbReference type="AlphaFoldDB" id="A0A3E1KPK9"/>
<dbReference type="SUPFAM" id="SSF56801">
    <property type="entry name" value="Acetyl-CoA synthetase-like"/>
    <property type="match status" value="1"/>
</dbReference>
<dbReference type="EMBL" id="QUZM01000006">
    <property type="protein sequence ID" value="RFF41240.1"/>
    <property type="molecule type" value="Genomic_DNA"/>
</dbReference>
<dbReference type="Gene3D" id="3.30.300.30">
    <property type="match status" value="1"/>
</dbReference>
<dbReference type="PANTHER" id="PTHR43201">
    <property type="entry name" value="ACYL-COA SYNTHETASE"/>
    <property type="match status" value="1"/>
</dbReference>
<proteinExistence type="predicted"/>
<name>A0A3E1KPK9_9XANT</name>
<dbReference type="Pfam" id="PF00501">
    <property type="entry name" value="AMP-binding"/>
    <property type="match status" value="1"/>
</dbReference>
<sequence length="499" mass="51982">MSARFVELLDHLHGHAPRVLTATASLGAQALADAVARLAASMQIAGLTRVASRLDNGPDWLILDLALRLIDAVHVPLPTFFSDSQVLHALTSSGAQCVVTDLAAAAPAGSSGPLPAMHGDSLRFWRVAAVVGLPTLPEATACITYTSGTTGRPKGVCLSADSLLTVAGSLVDASSAIAPRRHLCLMPLSTLLENVAGLYATLLSGAQVALPSLAQIGYTGASGLDVPTLLRCLHQYQPESVILVPQLLLALVSAAEQGVALPASLRYIAVGGGHIGPSLLARAAALGLPVFEGYGLTECGSVVCLNRPGAVRAGSVGQVLAHARVQIVDGEIQVDGVRALGYLGEEALPPGPVRTGDLGYVDHDGFVHITGRRKHVFITAFGRNVSPEWVESELLQHPLLAQAVVWGEAQADNVAVLWPRRPDSDDAAIAKALAEVNAGLPDYARVARFVRADAPFSALQGLLTANGRPRRDAILARYQSAVDRSYRSPATVVSQGISP</sequence>
<dbReference type="GO" id="GO:0031956">
    <property type="term" value="F:medium-chain fatty acid-CoA ligase activity"/>
    <property type="evidence" value="ECO:0007669"/>
    <property type="project" value="TreeGrafter"/>
</dbReference>
<dbReference type="PROSITE" id="PS00455">
    <property type="entry name" value="AMP_BINDING"/>
    <property type="match status" value="1"/>
</dbReference>
<reference evidence="2 3" key="1">
    <citation type="submission" date="2018-08" db="EMBL/GenBank/DDBJ databases">
        <title>Genome sequencing of X. nasturtii WHRI 8984.</title>
        <authorList>
            <person name="Studholme D.J."/>
            <person name="Mchugh J."/>
            <person name="Vicente J."/>
        </authorList>
    </citation>
    <scope>NUCLEOTIDE SEQUENCE [LARGE SCALE GENOMIC DNA]</scope>
    <source>
        <strain evidence="2 3">WHRI 8984</strain>
    </source>
</reference>
<gene>
    <name evidence="2" type="ORF">DZD52_04860</name>
</gene>
<dbReference type="Gene3D" id="3.40.50.12780">
    <property type="entry name" value="N-terminal domain of ligase-like"/>
    <property type="match status" value="1"/>
</dbReference>
<evidence type="ECO:0000313" key="2">
    <source>
        <dbReference type="EMBL" id="RFF41240.1"/>
    </source>
</evidence>
<organism evidence="2 3">
    <name type="scientific">Xanthomonas nasturtii</name>
    <dbReference type="NCBI Taxonomy" id="1843581"/>
    <lineage>
        <taxon>Bacteria</taxon>
        <taxon>Pseudomonadati</taxon>
        <taxon>Pseudomonadota</taxon>
        <taxon>Gammaproteobacteria</taxon>
        <taxon>Lysobacterales</taxon>
        <taxon>Lysobacteraceae</taxon>
        <taxon>Xanthomonas</taxon>
    </lineage>
</organism>
<accession>A0A3E1KPK9</accession>
<dbReference type="InterPro" id="IPR045851">
    <property type="entry name" value="AMP-bd_C_sf"/>
</dbReference>
<dbReference type="InterPro" id="IPR000873">
    <property type="entry name" value="AMP-dep_synth/lig_dom"/>
</dbReference>
<dbReference type="STRING" id="1843581.A7D16_08390"/>
<dbReference type="GO" id="GO:0006631">
    <property type="term" value="P:fatty acid metabolic process"/>
    <property type="evidence" value="ECO:0007669"/>
    <property type="project" value="TreeGrafter"/>
</dbReference>
<dbReference type="RefSeq" id="WP_116905225.1">
    <property type="nucleotide sequence ID" value="NZ_JAMBEG010000013.1"/>
</dbReference>
<evidence type="ECO:0000259" key="1">
    <source>
        <dbReference type="Pfam" id="PF00501"/>
    </source>
</evidence>
<dbReference type="PANTHER" id="PTHR43201:SF32">
    <property type="entry name" value="2-SUCCINYLBENZOATE--COA LIGASE, CHLOROPLASTIC_PEROXISOMAL"/>
    <property type="match status" value="1"/>
</dbReference>
<comment type="caution">
    <text evidence="2">The sequence shown here is derived from an EMBL/GenBank/DDBJ whole genome shotgun (WGS) entry which is preliminary data.</text>
</comment>
<dbReference type="Pfam" id="PF23562">
    <property type="entry name" value="AMP-binding_C_3"/>
    <property type="match status" value="1"/>
</dbReference>